<evidence type="ECO:0000313" key="2">
    <source>
        <dbReference type="Proteomes" id="UP001056120"/>
    </source>
</evidence>
<name>A0ACB9A153_9ASTR</name>
<gene>
    <name evidence="1" type="ORF">L1987_73599</name>
</gene>
<dbReference type="Proteomes" id="UP001056120">
    <property type="component" value="Linkage Group LG25"/>
</dbReference>
<sequence>MTFDLKSQKPNVADCVLEFPREERKMSDVAEDVKILTAVFDKIPGEKCPKCDSTNTKFCWFHNYNLSQPVHFCNTCTKYWTRSVSKKNNRSSSSSSSSSNSVSKTLPSVVVPSASTTVPYLIPRIHDDHHWKDRVFGSNVSEFPQEPNSYADLNTNSSVTATDSFMPIPAPDPDLQETSNGGRFVFPFEKD</sequence>
<protein>
    <submittedName>
        <fullName evidence="1">Uncharacterized protein</fullName>
    </submittedName>
</protein>
<proteinExistence type="predicted"/>
<dbReference type="EMBL" id="CM042042">
    <property type="protein sequence ID" value="KAI3703486.1"/>
    <property type="molecule type" value="Genomic_DNA"/>
</dbReference>
<reference evidence="2" key="1">
    <citation type="journal article" date="2022" name="Mol. Ecol. Resour.">
        <title>The genomes of chicory, endive, great burdock and yacon provide insights into Asteraceae palaeo-polyploidization history and plant inulin production.</title>
        <authorList>
            <person name="Fan W."/>
            <person name="Wang S."/>
            <person name="Wang H."/>
            <person name="Wang A."/>
            <person name="Jiang F."/>
            <person name="Liu H."/>
            <person name="Zhao H."/>
            <person name="Xu D."/>
            <person name="Zhang Y."/>
        </authorList>
    </citation>
    <scope>NUCLEOTIDE SEQUENCE [LARGE SCALE GENOMIC DNA]</scope>
    <source>
        <strain evidence="2">cv. Yunnan</strain>
    </source>
</reference>
<accession>A0ACB9A153</accession>
<keyword evidence="2" id="KW-1185">Reference proteome</keyword>
<reference evidence="1 2" key="2">
    <citation type="journal article" date="2022" name="Mol. Ecol. Resour.">
        <title>The genomes of chicory, endive, great burdock and yacon provide insights into Asteraceae paleo-polyploidization history and plant inulin production.</title>
        <authorList>
            <person name="Fan W."/>
            <person name="Wang S."/>
            <person name="Wang H."/>
            <person name="Wang A."/>
            <person name="Jiang F."/>
            <person name="Liu H."/>
            <person name="Zhao H."/>
            <person name="Xu D."/>
            <person name="Zhang Y."/>
        </authorList>
    </citation>
    <scope>NUCLEOTIDE SEQUENCE [LARGE SCALE GENOMIC DNA]</scope>
    <source>
        <strain evidence="2">cv. Yunnan</strain>
        <tissue evidence="1">Leaves</tissue>
    </source>
</reference>
<comment type="caution">
    <text evidence="1">The sequence shown here is derived from an EMBL/GenBank/DDBJ whole genome shotgun (WGS) entry which is preliminary data.</text>
</comment>
<organism evidence="1 2">
    <name type="scientific">Smallanthus sonchifolius</name>
    <dbReference type="NCBI Taxonomy" id="185202"/>
    <lineage>
        <taxon>Eukaryota</taxon>
        <taxon>Viridiplantae</taxon>
        <taxon>Streptophyta</taxon>
        <taxon>Embryophyta</taxon>
        <taxon>Tracheophyta</taxon>
        <taxon>Spermatophyta</taxon>
        <taxon>Magnoliopsida</taxon>
        <taxon>eudicotyledons</taxon>
        <taxon>Gunneridae</taxon>
        <taxon>Pentapetalae</taxon>
        <taxon>asterids</taxon>
        <taxon>campanulids</taxon>
        <taxon>Asterales</taxon>
        <taxon>Asteraceae</taxon>
        <taxon>Asteroideae</taxon>
        <taxon>Heliantheae alliance</taxon>
        <taxon>Millerieae</taxon>
        <taxon>Smallanthus</taxon>
    </lineage>
</organism>
<evidence type="ECO:0000313" key="1">
    <source>
        <dbReference type="EMBL" id="KAI3703486.1"/>
    </source>
</evidence>